<feature type="transmembrane region" description="Helical" evidence="4">
    <location>
        <begin position="195"/>
        <end position="212"/>
    </location>
</feature>
<reference evidence="6" key="2">
    <citation type="submission" date="2020-09" db="EMBL/GenBank/DDBJ databases">
        <authorList>
            <person name="Sun Q."/>
            <person name="Kim S."/>
        </authorList>
    </citation>
    <scope>NUCLEOTIDE SEQUENCE</scope>
    <source>
        <strain evidence="6">KCTC 42249</strain>
    </source>
</reference>
<feature type="domain" description="Major facilitator superfamily (MFS) profile" evidence="5">
    <location>
        <begin position="198"/>
        <end position="415"/>
    </location>
</feature>
<evidence type="ECO:0000313" key="7">
    <source>
        <dbReference type="Proteomes" id="UP000630142"/>
    </source>
</evidence>
<dbReference type="EMBL" id="BMZQ01000001">
    <property type="protein sequence ID" value="GHD07271.1"/>
    <property type="molecule type" value="Genomic_DNA"/>
</dbReference>
<feature type="transmembrane region" description="Helical" evidence="4">
    <location>
        <begin position="130"/>
        <end position="151"/>
    </location>
</feature>
<dbReference type="InterPro" id="IPR036259">
    <property type="entry name" value="MFS_trans_sf"/>
</dbReference>
<feature type="transmembrane region" description="Helical" evidence="4">
    <location>
        <begin position="41"/>
        <end position="60"/>
    </location>
</feature>
<evidence type="ECO:0000256" key="1">
    <source>
        <dbReference type="ARBA" id="ARBA00022692"/>
    </source>
</evidence>
<feature type="transmembrane region" description="Helical" evidence="4">
    <location>
        <begin position="157"/>
        <end position="174"/>
    </location>
</feature>
<evidence type="ECO:0000259" key="5">
    <source>
        <dbReference type="PROSITE" id="PS50850"/>
    </source>
</evidence>
<evidence type="ECO:0000256" key="4">
    <source>
        <dbReference type="SAM" id="Phobius"/>
    </source>
</evidence>
<comment type="caution">
    <text evidence="6">The sequence shown here is derived from an EMBL/GenBank/DDBJ whole genome shotgun (WGS) entry which is preliminary data.</text>
</comment>
<feature type="transmembrane region" description="Helical" evidence="4">
    <location>
        <begin position="232"/>
        <end position="252"/>
    </location>
</feature>
<dbReference type="CDD" id="cd17477">
    <property type="entry name" value="MFS_YcaD_like"/>
    <property type="match status" value="1"/>
</dbReference>
<dbReference type="GO" id="GO:0022857">
    <property type="term" value="F:transmembrane transporter activity"/>
    <property type="evidence" value="ECO:0007669"/>
    <property type="project" value="InterPro"/>
</dbReference>
<dbReference type="PANTHER" id="PTHR23521:SF3">
    <property type="entry name" value="MFS TRANSPORTER"/>
    <property type="match status" value="1"/>
</dbReference>
<feature type="transmembrane region" description="Helical" evidence="4">
    <location>
        <begin position="97"/>
        <end position="118"/>
    </location>
</feature>
<organism evidence="6 7">
    <name type="scientific">Tianweitania populi</name>
    <dbReference type="NCBI Taxonomy" id="1607949"/>
    <lineage>
        <taxon>Bacteria</taxon>
        <taxon>Pseudomonadati</taxon>
        <taxon>Pseudomonadota</taxon>
        <taxon>Alphaproteobacteria</taxon>
        <taxon>Hyphomicrobiales</taxon>
        <taxon>Phyllobacteriaceae</taxon>
        <taxon>Tianweitania</taxon>
    </lineage>
</organism>
<accession>A0A8J3GJK3</accession>
<dbReference type="Proteomes" id="UP000630142">
    <property type="component" value="Unassembled WGS sequence"/>
</dbReference>
<feature type="transmembrane region" description="Helical" evidence="4">
    <location>
        <begin position="321"/>
        <end position="347"/>
    </location>
</feature>
<gene>
    <name evidence="6" type="ORF">GCM10016234_05520</name>
</gene>
<keyword evidence="2 4" id="KW-1133">Transmembrane helix</keyword>
<dbReference type="GO" id="GO:0005886">
    <property type="term" value="C:plasma membrane"/>
    <property type="evidence" value="ECO:0007669"/>
    <property type="project" value="TreeGrafter"/>
</dbReference>
<keyword evidence="1 4" id="KW-0812">Transmembrane</keyword>
<dbReference type="InterPro" id="IPR047200">
    <property type="entry name" value="MFS_YcaD-like"/>
</dbReference>
<dbReference type="InterPro" id="IPR020846">
    <property type="entry name" value="MFS_dom"/>
</dbReference>
<evidence type="ECO:0000313" key="6">
    <source>
        <dbReference type="EMBL" id="GHD07271.1"/>
    </source>
</evidence>
<dbReference type="Pfam" id="PF07690">
    <property type="entry name" value="MFS_1"/>
    <property type="match status" value="1"/>
</dbReference>
<keyword evidence="3 4" id="KW-0472">Membrane</keyword>
<reference evidence="6" key="1">
    <citation type="journal article" date="2014" name="Int. J. Syst. Evol. Microbiol.">
        <title>Complete genome sequence of Corynebacterium casei LMG S-19264T (=DSM 44701T), isolated from a smear-ripened cheese.</title>
        <authorList>
            <consortium name="US DOE Joint Genome Institute (JGI-PGF)"/>
            <person name="Walter F."/>
            <person name="Albersmeier A."/>
            <person name="Kalinowski J."/>
            <person name="Ruckert C."/>
        </authorList>
    </citation>
    <scope>NUCLEOTIDE SEQUENCE</scope>
    <source>
        <strain evidence="6">KCTC 42249</strain>
    </source>
</reference>
<proteinExistence type="predicted"/>
<sequence length="415" mass="44515">MSTLRPLIPLLIAAGILLGGNGLQATLIAVRGAAEGFQPSMIGWMGTSYFAGFFIGCLWITRIMQAVGHVRAFATLAAIASAATLMLILWIDPLVWAGVRFVTGFCFSGLFTVMESWLNQGASNKDRARVLALYRIVDVSSVTGCQFLIPIVGTEGYAIFCIMTMMITLSLVPVSLGDRSNPVAPDEVKLDLKRAWAISPLAAIGCVAVGVTNGSFRTLAPVYAQQLGMSEANIVIFVSAGIIGSVLLQYPLGSLSDRWDRRKVLLIVTAVSMIAAFALAFLAGSNVLANFALVFIFGAFAMTLFSLCAAHANDYAEKGEYVLVTAALMLFYSIGAIAGPVIAAYVMQVFGPPALFVFTGMVYAVLIVITIYRMFVREPVPASRRSRFTALLRTSPLFSRLTRRTRNSSAPLAGE</sequence>
<dbReference type="RefSeq" id="WP_189501485.1">
    <property type="nucleotide sequence ID" value="NZ_BMZQ01000001.1"/>
</dbReference>
<dbReference type="InterPro" id="IPR011701">
    <property type="entry name" value="MFS"/>
</dbReference>
<protein>
    <submittedName>
        <fullName evidence="6">MFS transporter</fullName>
    </submittedName>
</protein>
<dbReference type="PROSITE" id="PS50850">
    <property type="entry name" value="MFS"/>
    <property type="match status" value="1"/>
</dbReference>
<keyword evidence="7" id="KW-1185">Reference proteome</keyword>
<dbReference type="Gene3D" id="1.20.1250.20">
    <property type="entry name" value="MFS general substrate transporter like domains"/>
    <property type="match status" value="2"/>
</dbReference>
<dbReference type="SUPFAM" id="SSF103473">
    <property type="entry name" value="MFS general substrate transporter"/>
    <property type="match status" value="1"/>
</dbReference>
<evidence type="ECO:0000256" key="2">
    <source>
        <dbReference type="ARBA" id="ARBA00022989"/>
    </source>
</evidence>
<dbReference type="PANTHER" id="PTHR23521">
    <property type="entry name" value="TRANSPORTER MFS SUPERFAMILY"/>
    <property type="match status" value="1"/>
</dbReference>
<evidence type="ECO:0000256" key="3">
    <source>
        <dbReference type="ARBA" id="ARBA00023136"/>
    </source>
</evidence>
<dbReference type="AlphaFoldDB" id="A0A8J3GJK3"/>
<feature type="transmembrane region" description="Helical" evidence="4">
    <location>
        <begin position="289"/>
        <end position="309"/>
    </location>
</feature>
<feature type="transmembrane region" description="Helical" evidence="4">
    <location>
        <begin position="264"/>
        <end position="283"/>
    </location>
</feature>
<feature type="transmembrane region" description="Helical" evidence="4">
    <location>
        <begin position="353"/>
        <end position="375"/>
    </location>
</feature>
<name>A0A8J3GJK3_9HYPH</name>
<feature type="transmembrane region" description="Helical" evidence="4">
    <location>
        <begin position="72"/>
        <end position="91"/>
    </location>
</feature>